<dbReference type="Gene3D" id="2.60.40.10">
    <property type="entry name" value="Immunoglobulins"/>
    <property type="match status" value="2"/>
</dbReference>
<dbReference type="InParanoid" id="A0A482XF38"/>
<evidence type="ECO:0000256" key="1">
    <source>
        <dbReference type="ARBA" id="ARBA00023157"/>
    </source>
</evidence>
<feature type="region of interest" description="Disordered" evidence="2">
    <location>
        <begin position="242"/>
        <end position="268"/>
    </location>
</feature>
<keyword evidence="1" id="KW-1015">Disulfide bond</keyword>
<evidence type="ECO:0000256" key="2">
    <source>
        <dbReference type="SAM" id="MobiDB-lite"/>
    </source>
</evidence>
<dbReference type="InterPro" id="IPR007110">
    <property type="entry name" value="Ig-like_dom"/>
</dbReference>
<dbReference type="Pfam" id="PF08205">
    <property type="entry name" value="C2-set_2"/>
    <property type="match status" value="1"/>
</dbReference>
<dbReference type="EMBL" id="QKKF02010496">
    <property type="protein sequence ID" value="RZF44486.1"/>
    <property type="molecule type" value="Genomic_DNA"/>
</dbReference>
<name>A0A482XF38_LAOST</name>
<keyword evidence="6" id="KW-1185">Reference proteome</keyword>
<feature type="chain" id="PRO_5019799161" description="Ig-like domain-containing protein" evidence="3">
    <location>
        <begin position="27"/>
        <end position="307"/>
    </location>
</feature>
<dbReference type="InterPro" id="IPR013162">
    <property type="entry name" value="CD80_C2-set"/>
</dbReference>
<protein>
    <recommendedName>
        <fullName evidence="4">Ig-like domain-containing protein</fullName>
    </recommendedName>
</protein>
<dbReference type="OrthoDB" id="10015491at2759"/>
<dbReference type="InterPro" id="IPR013783">
    <property type="entry name" value="Ig-like_fold"/>
</dbReference>
<evidence type="ECO:0000259" key="4">
    <source>
        <dbReference type="PROSITE" id="PS50835"/>
    </source>
</evidence>
<feature type="domain" description="Ig-like" evidence="4">
    <location>
        <begin position="143"/>
        <end position="179"/>
    </location>
</feature>
<accession>A0A482XF38</accession>
<dbReference type="SUPFAM" id="SSF48726">
    <property type="entry name" value="Immunoglobulin"/>
    <property type="match status" value="2"/>
</dbReference>
<comment type="caution">
    <text evidence="5">The sequence shown here is derived from an EMBL/GenBank/DDBJ whole genome shotgun (WGS) entry which is preliminary data.</text>
</comment>
<keyword evidence="3" id="KW-0732">Signal</keyword>
<dbReference type="PANTHER" id="PTHR21261">
    <property type="entry name" value="BEAT PROTEIN"/>
    <property type="match status" value="1"/>
</dbReference>
<evidence type="ECO:0000313" key="6">
    <source>
        <dbReference type="Proteomes" id="UP000291343"/>
    </source>
</evidence>
<feature type="domain" description="Ig-like" evidence="4">
    <location>
        <begin position="41"/>
        <end position="128"/>
    </location>
</feature>
<feature type="compositionally biased region" description="Polar residues" evidence="2">
    <location>
        <begin position="259"/>
        <end position="268"/>
    </location>
</feature>
<organism evidence="5 6">
    <name type="scientific">Laodelphax striatellus</name>
    <name type="common">Small brown planthopper</name>
    <name type="synonym">Delphax striatella</name>
    <dbReference type="NCBI Taxonomy" id="195883"/>
    <lineage>
        <taxon>Eukaryota</taxon>
        <taxon>Metazoa</taxon>
        <taxon>Ecdysozoa</taxon>
        <taxon>Arthropoda</taxon>
        <taxon>Hexapoda</taxon>
        <taxon>Insecta</taxon>
        <taxon>Pterygota</taxon>
        <taxon>Neoptera</taxon>
        <taxon>Paraneoptera</taxon>
        <taxon>Hemiptera</taxon>
        <taxon>Auchenorrhyncha</taxon>
        <taxon>Fulgoroidea</taxon>
        <taxon>Delphacidae</taxon>
        <taxon>Criomorphinae</taxon>
        <taxon>Laodelphax</taxon>
    </lineage>
</organism>
<sequence>MDYFYRGARLLTRLLIVCLWTQGASGLRLTEVRIAHHTVRGNATVLECEFDLQGETLYSVKWYKDGNEFYRYVPRDNPPAQVFPLPGVHVDVDKSNESRVTLRKLSLASTGRYRCEVSAEAPSFQTVSDHGDMVTVALPEEGPRITGGRPRYQVGDTVRLNCTSGRSKPAAHLTWFINGDQVKVNSSYLRGPYMHYSGREGLETTTLGLEFRVDSRHFHRGDMKLKCLATIATVYWNSNEESVEGDRQQKPPALEVKDTQQGSSTAPRLQAVTTGTYIETSFRSACNLLTFLVLHLYIIPLLSTATR</sequence>
<reference evidence="5 6" key="1">
    <citation type="journal article" date="2017" name="Gigascience">
        <title>Genome sequence of the small brown planthopper, Laodelphax striatellus.</title>
        <authorList>
            <person name="Zhu J."/>
            <person name="Jiang F."/>
            <person name="Wang X."/>
            <person name="Yang P."/>
            <person name="Bao Y."/>
            <person name="Zhao W."/>
            <person name="Wang W."/>
            <person name="Lu H."/>
            <person name="Wang Q."/>
            <person name="Cui N."/>
            <person name="Li J."/>
            <person name="Chen X."/>
            <person name="Luo L."/>
            <person name="Yu J."/>
            <person name="Kang L."/>
            <person name="Cui F."/>
        </authorList>
    </citation>
    <scope>NUCLEOTIDE SEQUENCE [LARGE SCALE GENOMIC DNA]</scope>
    <source>
        <strain evidence="5">Lst14</strain>
    </source>
</reference>
<dbReference type="STRING" id="195883.A0A482XF38"/>
<evidence type="ECO:0000256" key="3">
    <source>
        <dbReference type="SAM" id="SignalP"/>
    </source>
</evidence>
<gene>
    <name evidence="5" type="ORF">LSTR_LSTR002259</name>
</gene>
<dbReference type="FunCoup" id="A0A482XF38">
    <property type="interactions" value="14"/>
</dbReference>
<dbReference type="AlphaFoldDB" id="A0A482XF38"/>
<dbReference type="Proteomes" id="UP000291343">
    <property type="component" value="Unassembled WGS sequence"/>
</dbReference>
<dbReference type="InterPro" id="IPR036179">
    <property type="entry name" value="Ig-like_dom_sf"/>
</dbReference>
<dbReference type="FunFam" id="2.60.40.10:FF:000437">
    <property type="entry name" value="Beat-IIIc, isoform A"/>
    <property type="match status" value="1"/>
</dbReference>
<dbReference type="PANTHER" id="PTHR21261:SF15">
    <property type="entry name" value="BEATEN PATH IIIA, ISOFORM D-RELATED"/>
    <property type="match status" value="1"/>
</dbReference>
<dbReference type="PROSITE" id="PS50835">
    <property type="entry name" value="IG_LIKE"/>
    <property type="match status" value="2"/>
</dbReference>
<proteinExistence type="predicted"/>
<evidence type="ECO:0000313" key="5">
    <source>
        <dbReference type="EMBL" id="RZF44486.1"/>
    </source>
</evidence>
<feature type="signal peptide" evidence="3">
    <location>
        <begin position="1"/>
        <end position="26"/>
    </location>
</feature>